<dbReference type="WBParaSite" id="GPUH_0001719901-mRNA-1">
    <property type="protein sequence ID" value="GPUH_0001719901-mRNA-1"/>
    <property type="gene ID" value="GPUH_0001719901"/>
</dbReference>
<name>A0A183E886_9BILA</name>
<keyword evidence="3" id="KW-1185">Reference proteome</keyword>
<dbReference type="EMBL" id="UYRT01084814">
    <property type="protein sequence ID" value="VDN29321.1"/>
    <property type="molecule type" value="Genomic_DNA"/>
</dbReference>
<dbReference type="OrthoDB" id="5912250at2759"/>
<reference evidence="2 3" key="2">
    <citation type="submission" date="2018-11" db="EMBL/GenBank/DDBJ databases">
        <authorList>
            <consortium name="Pathogen Informatics"/>
        </authorList>
    </citation>
    <scope>NUCLEOTIDE SEQUENCE [LARGE SCALE GENOMIC DNA]</scope>
</reference>
<accession>A0A183E886</accession>
<evidence type="ECO:0000313" key="2">
    <source>
        <dbReference type="EMBL" id="VDN29321.1"/>
    </source>
</evidence>
<evidence type="ECO:0000313" key="3">
    <source>
        <dbReference type="Proteomes" id="UP000271098"/>
    </source>
</evidence>
<reference evidence="4" key="1">
    <citation type="submission" date="2016-06" db="UniProtKB">
        <authorList>
            <consortium name="WormBaseParasite"/>
        </authorList>
    </citation>
    <scope>IDENTIFICATION</scope>
</reference>
<proteinExistence type="predicted"/>
<protein>
    <submittedName>
        <fullName evidence="4">START domain-containing protein</fullName>
    </submittedName>
</protein>
<dbReference type="Proteomes" id="UP000271098">
    <property type="component" value="Unassembled WGS sequence"/>
</dbReference>
<dbReference type="Pfam" id="PF24524">
    <property type="entry name" value="DUF7596"/>
    <property type="match status" value="1"/>
</dbReference>
<evidence type="ECO:0000313" key="4">
    <source>
        <dbReference type="WBParaSite" id="GPUH_0001719901-mRNA-1"/>
    </source>
</evidence>
<dbReference type="InterPro" id="IPR056017">
    <property type="entry name" value="DUF7596"/>
</dbReference>
<sequence>MRRNGFLNRTLSKEANVLSELNGVPESSSALVRNPDGALRGIITVVKCSTNQAYCIAVEIDRSIIDKYITIEPTDDPQCFQIVNIQGQAEDMRLLPIFIQVHYNPKGRLALEHLMDQLTERSSSAFYSPYKCFQHFILIKARRSSLQLLRVLSSIHSSHKFFLILAHSRF</sequence>
<gene>
    <name evidence="2" type="ORF">GPUH_LOCUS17177</name>
</gene>
<dbReference type="AlphaFoldDB" id="A0A183E886"/>
<evidence type="ECO:0000259" key="1">
    <source>
        <dbReference type="Pfam" id="PF24524"/>
    </source>
</evidence>
<organism evidence="4">
    <name type="scientific">Gongylonema pulchrum</name>
    <dbReference type="NCBI Taxonomy" id="637853"/>
    <lineage>
        <taxon>Eukaryota</taxon>
        <taxon>Metazoa</taxon>
        <taxon>Ecdysozoa</taxon>
        <taxon>Nematoda</taxon>
        <taxon>Chromadorea</taxon>
        <taxon>Rhabditida</taxon>
        <taxon>Spirurina</taxon>
        <taxon>Spiruromorpha</taxon>
        <taxon>Spiruroidea</taxon>
        <taxon>Gongylonematidae</taxon>
        <taxon>Gongylonema</taxon>
    </lineage>
</organism>
<feature type="domain" description="DUF7596" evidence="1">
    <location>
        <begin position="14"/>
        <end position="122"/>
    </location>
</feature>